<feature type="compositionally biased region" description="Basic and acidic residues" evidence="2">
    <location>
        <begin position="1"/>
        <end position="15"/>
    </location>
</feature>
<comment type="similarity">
    <text evidence="1">Belongs to the LytR/CpsA/Psr (LCP) family.</text>
</comment>
<feature type="compositionally biased region" description="Low complexity" evidence="2">
    <location>
        <begin position="486"/>
        <end position="511"/>
    </location>
</feature>
<dbReference type="InterPro" id="IPR050922">
    <property type="entry name" value="LytR/CpsA/Psr_CW_biosynth"/>
</dbReference>
<dbReference type="InterPro" id="IPR027381">
    <property type="entry name" value="LytR/CpsA/Psr_C"/>
</dbReference>
<evidence type="ECO:0000313" key="7">
    <source>
        <dbReference type="Proteomes" id="UP000334019"/>
    </source>
</evidence>
<feature type="compositionally biased region" description="Acidic residues" evidence="2">
    <location>
        <begin position="117"/>
        <end position="129"/>
    </location>
</feature>
<feature type="region of interest" description="Disordered" evidence="2">
    <location>
        <begin position="471"/>
        <end position="524"/>
    </location>
</feature>
<gene>
    <name evidence="6" type="ORF">GH723_05260</name>
</gene>
<dbReference type="PANTHER" id="PTHR33392">
    <property type="entry name" value="POLYISOPRENYL-TEICHOIC ACID--PEPTIDOGLYCAN TEICHOIC ACID TRANSFERASE TAGU"/>
    <property type="match status" value="1"/>
</dbReference>
<dbReference type="Gene3D" id="3.40.630.190">
    <property type="entry name" value="LCP protein"/>
    <property type="match status" value="1"/>
</dbReference>
<accession>A0A5Q2RI51</accession>
<dbReference type="Pfam" id="PF13399">
    <property type="entry name" value="LytR_C"/>
    <property type="match status" value="1"/>
</dbReference>
<keyword evidence="3" id="KW-0812">Transmembrane</keyword>
<dbReference type="Proteomes" id="UP000334019">
    <property type="component" value="Chromosome"/>
</dbReference>
<sequence length="524" mass="55554">MASEPPRPHEPERTSPADLLPPADVSVRRERRAAREAAARRSTPTSRHRSWPQRVLLAVMVLGTVAAAGGAAVASLGLEKLERMETVGVALSESPPGQPENFLVVGSDTRDTIDGSGLDEDGFTGDDAEGSGQRSDTILVVRVDPAAETIDILSLPRDLWLPIAGTGGSQRINTAYAGGPQQLIDTIEMNFDVPIHHYVEVDFAGFAGLVDAIGGVPVHFDTPMRDTHSGLLVGSSGCHVLDPEMALAFARARHVEYHDGDRWRTDPTGDLGRITRQQVFIRRAVDQVRGLGLTDAVTLNRVLDVAVDNITKDQRLGLDDMLELARRFGDVDGDRLRTHALPVYDFRTSGGAAVLGIEESEAQPILNLFRGVPAGTVFPSAVDDVTVLNGTGVAGQAGDVAAALDAIGFEVTSVGDVDTGEPVLRTRIRYAPGAERHADLLRRHLTSGAELVADEDLDEGEVVLETGEDLTTIGRRPFPAEDPIPTTTTSVAGTSTSSSTSTTDEPTTTTTEPIGVAPDPSAAC</sequence>
<name>A0A5Q2RI51_9ACTN</name>
<protein>
    <recommendedName>
        <fullName evidence="8">LytR family transcriptional regulator</fullName>
    </recommendedName>
</protein>
<feature type="region of interest" description="Disordered" evidence="2">
    <location>
        <begin position="110"/>
        <end position="134"/>
    </location>
</feature>
<feature type="region of interest" description="Disordered" evidence="2">
    <location>
        <begin position="1"/>
        <end position="50"/>
    </location>
</feature>
<evidence type="ECO:0000259" key="5">
    <source>
        <dbReference type="Pfam" id="PF13399"/>
    </source>
</evidence>
<dbReference type="Gene3D" id="3.30.70.2390">
    <property type="match status" value="1"/>
</dbReference>
<dbReference type="InterPro" id="IPR004474">
    <property type="entry name" value="LytR_CpsA_psr"/>
</dbReference>
<dbReference type="KEGG" id="atq:GH723_05260"/>
<reference evidence="6 7" key="1">
    <citation type="submission" date="2019-11" db="EMBL/GenBank/DDBJ databases">
        <authorList>
            <person name="He Y."/>
        </authorList>
    </citation>
    <scope>NUCLEOTIDE SEQUENCE [LARGE SCALE GENOMIC DNA]</scope>
    <source>
        <strain evidence="6 7">SCSIO 58843</strain>
    </source>
</reference>
<evidence type="ECO:0008006" key="8">
    <source>
        <dbReference type="Google" id="ProtNLM"/>
    </source>
</evidence>
<keyword evidence="7" id="KW-1185">Reference proteome</keyword>
<evidence type="ECO:0000256" key="2">
    <source>
        <dbReference type="SAM" id="MobiDB-lite"/>
    </source>
</evidence>
<evidence type="ECO:0000313" key="6">
    <source>
        <dbReference type="EMBL" id="QGG94562.1"/>
    </source>
</evidence>
<feature type="domain" description="LytR/CpsA/Psr regulator C-terminal" evidence="5">
    <location>
        <begin position="385"/>
        <end position="469"/>
    </location>
</feature>
<evidence type="ECO:0000259" key="4">
    <source>
        <dbReference type="Pfam" id="PF03816"/>
    </source>
</evidence>
<dbReference type="NCBIfam" id="TIGR00350">
    <property type="entry name" value="lytR_cpsA_psr"/>
    <property type="match status" value="1"/>
</dbReference>
<dbReference type="Pfam" id="PF03816">
    <property type="entry name" value="LytR_cpsA_psr"/>
    <property type="match status" value="1"/>
</dbReference>
<dbReference type="RefSeq" id="WP_153758668.1">
    <property type="nucleotide sequence ID" value="NZ_CP045851.1"/>
</dbReference>
<evidence type="ECO:0000256" key="1">
    <source>
        <dbReference type="ARBA" id="ARBA00006068"/>
    </source>
</evidence>
<dbReference type="AlphaFoldDB" id="A0A5Q2RI51"/>
<feature type="transmembrane region" description="Helical" evidence="3">
    <location>
        <begin position="55"/>
        <end position="78"/>
    </location>
</feature>
<dbReference type="PANTHER" id="PTHR33392:SF6">
    <property type="entry name" value="POLYISOPRENYL-TEICHOIC ACID--PEPTIDOGLYCAN TEICHOIC ACID TRANSFERASE TAGU"/>
    <property type="match status" value="1"/>
</dbReference>
<keyword evidence="3" id="KW-0472">Membrane</keyword>
<proteinExistence type="inferred from homology"/>
<feature type="domain" description="Cell envelope-related transcriptional attenuator" evidence="4">
    <location>
        <begin position="134"/>
        <end position="288"/>
    </location>
</feature>
<dbReference type="EMBL" id="CP045851">
    <property type="protein sequence ID" value="QGG94562.1"/>
    <property type="molecule type" value="Genomic_DNA"/>
</dbReference>
<evidence type="ECO:0000256" key="3">
    <source>
        <dbReference type="SAM" id="Phobius"/>
    </source>
</evidence>
<organism evidence="6 7">
    <name type="scientific">Actinomarinicola tropica</name>
    <dbReference type="NCBI Taxonomy" id="2789776"/>
    <lineage>
        <taxon>Bacteria</taxon>
        <taxon>Bacillati</taxon>
        <taxon>Actinomycetota</taxon>
        <taxon>Acidimicrobiia</taxon>
        <taxon>Acidimicrobiales</taxon>
        <taxon>Iamiaceae</taxon>
        <taxon>Actinomarinicola</taxon>
    </lineage>
</organism>
<keyword evidence="3" id="KW-1133">Transmembrane helix</keyword>